<feature type="compositionally biased region" description="Polar residues" evidence="1">
    <location>
        <begin position="153"/>
        <end position="164"/>
    </location>
</feature>
<proteinExistence type="predicted"/>
<dbReference type="RefSeq" id="WP_285632936.1">
    <property type="nucleotide sequence ID" value="NZ_BSTJ01000013.1"/>
</dbReference>
<evidence type="ECO:0000313" key="2">
    <source>
        <dbReference type="EMBL" id="GLY80068.1"/>
    </source>
</evidence>
<dbReference type="Proteomes" id="UP001165135">
    <property type="component" value="Unassembled WGS sequence"/>
</dbReference>
<organism evidence="2 3">
    <name type="scientific">Actinoallomurus iriomotensis</name>
    <dbReference type="NCBI Taxonomy" id="478107"/>
    <lineage>
        <taxon>Bacteria</taxon>
        <taxon>Bacillati</taxon>
        <taxon>Actinomycetota</taxon>
        <taxon>Actinomycetes</taxon>
        <taxon>Streptosporangiales</taxon>
        <taxon>Thermomonosporaceae</taxon>
        <taxon>Actinoallomurus</taxon>
    </lineage>
</organism>
<comment type="caution">
    <text evidence="2">The sequence shown here is derived from an EMBL/GenBank/DDBJ whole genome shotgun (WGS) entry which is preliminary data.</text>
</comment>
<reference evidence="2" key="1">
    <citation type="submission" date="2023-03" db="EMBL/GenBank/DDBJ databases">
        <title>Actinoallomurus iriomotensis NBRC 103681.</title>
        <authorList>
            <person name="Ichikawa N."/>
            <person name="Sato H."/>
            <person name="Tonouchi N."/>
        </authorList>
    </citation>
    <scope>NUCLEOTIDE SEQUENCE</scope>
    <source>
        <strain evidence="2">NBRC 103681</strain>
    </source>
</reference>
<feature type="region of interest" description="Disordered" evidence="1">
    <location>
        <begin position="138"/>
        <end position="164"/>
    </location>
</feature>
<feature type="compositionally biased region" description="Basic and acidic residues" evidence="1">
    <location>
        <begin position="1"/>
        <end position="12"/>
    </location>
</feature>
<dbReference type="EMBL" id="BSTJ01000013">
    <property type="protein sequence ID" value="GLY80068.1"/>
    <property type="molecule type" value="Genomic_DNA"/>
</dbReference>
<sequence length="164" mass="17851">MVLAPFDDRQQRFDPLPQAIGDEPGLTRVPLPDIATPEGAETSLHSVTALASNDVWAVGDYDWLPTDGQPRQYRSVALHWDGTSWTRVLTPDGRHAVSGVTPDGAGDVWMVQDTPEVAPMFAKKELLHTHLPVQLRLARRRPTPTTDPGCGSAPTSQRRGSPAT</sequence>
<feature type="region of interest" description="Disordered" evidence="1">
    <location>
        <begin position="1"/>
        <end position="25"/>
    </location>
</feature>
<gene>
    <name evidence="2" type="ORF">Airi01_083350</name>
</gene>
<evidence type="ECO:0000256" key="1">
    <source>
        <dbReference type="SAM" id="MobiDB-lite"/>
    </source>
</evidence>
<evidence type="ECO:0000313" key="3">
    <source>
        <dbReference type="Proteomes" id="UP001165135"/>
    </source>
</evidence>
<name>A0A9W6RQU1_9ACTN</name>
<dbReference type="AlphaFoldDB" id="A0A9W6RQU1"/>
<accession>A0A9W6RQU1</accession>
<protein>
    <submittedName>
        <fullName evidence="2">Uncharacterized protein</fullName>
    </submittedName>
</protein>